<keyword evidence="3 6" id="KW-0812">Transmembrane</keyword>
<dbReference type="EMBL" id="JABCRI010000001">
    <property type="protein sequence ID" value="KAF8413044.1"/>
    <property type="molecule type" value="Genomic_DNA"/>
</dbReference>
<dbReference type="AlphaFoldDB" id="A0A835DUD5"/>
<evidence type="ECO:0000259" key="7">
    <source>
        <dbReference type="Pfam" id="PF04116"/>
    </source>
</evidence>
<accession>A0A835DUD5</accession>
<dbReference type="PANTHER" id="PTHR11863">
    <property type="entry name" value="STEROL DESATURASE"/>
    <property type="match status" value="1"/>
</dbReference>
<dbReference type="GO" id="GO:0016491">
    <property type="term" value="F:oxidoreductase activity"/>
    <property type="evidence" value="ECO:0007669"/>
    <property type="project" value="InterPro"/>
</dbReference>
<name>A0A835DUD5_TETSI</name>
<feature type="transmembrane region" description="Helical" evidence="6">
    <location>
        <begin position="234"/>
        <end position="254"/>
    </location>
</feature>
<dbReference type="GO" id="GO:0008610">
    <property type="term" value="P:lipid biosynthetic process"/>
    <property type="evidence" value="ECO:0007669"/>
    <property type="project" value="InterPro"/>
</dbReference>
<dbReference type="Pfam" id="PF12076">
    <property type="entry name" value="CER1-like_C"/>
    <property type="match status" value="1"/>
</dbReference>
<evidence type="ECO:0000256" key="5">
    <source>
        <dbReference type="ARBA" id="ARBA00023136"/>
    </source>
</evidence>
<dbReference type="InterPro" id="IPR006694">
    <property type="entry name" value="Fatty_acid_hydroxylase"/>
</dbReference>
<protein>
    <submittedName>
        <fullName evidence="9">Uncharacterized protein</fullName>
    </submittedName>
</protein>
<evidence type="ECO:0000256" key="3">
    <source>
        <dbReference type="ARBA" id="ARBA00022692"/>
    </source>
</evidence>
<evidence type="ECO:0000259" key="8">
    <source>
        <dbReference type="Pfam" id="PF12076"/>
    </source>
</evidence>
<keyword evidence="5 6" id="KW-0472">Membrane</keyword>
<dbReference type="Proteomes" id="UP000655225">
    <property type="component" value="Unassembled WGS sequence"/>
</dbReference>
<feature type="transmembrane region" description="Helical" evidence="6">
    <location>
        <begin position="91"/>
        <end position="119"/>
    </location>
</feature>
<comment type="similarity">
    <text evidence="2">Belongs to the sterol desaturase family.</text>
</comment>
<comment type="caution">
    <text evidence="9">The sequence shown here is derived from an EMBL/GenBank/DDBJ whole genome shotgun (WGS) entry which is preliminary data.</text>
</comment>
<keyword evidence="4 6" id="KW-1133">Transmembrane helix</keyword>
<evidence type="ECO:0000313" key="10">
    <source>
        <dbReference type="Proteomes" id="UP000655225"/>
    </source>
</evidence>
<reference evidence="9 10" key="1">
    <citation type="submission" date="2020-04" db="EMBL/GenBank/DDBJ databases">
        <title>Plant Genome Project.</title>
        <authorList>
            <person name="Zhang R.-G."/>
        </authorList>
    </citation>
    <scope>NUCLEOTIDE SEQUENCE [LARGE SCALE GENOMIC DNA]</scope>
    <source>
        <strain evidence="9">YNK0</strain>
        <tissue evidence="9">Leaf</tissue>
    </source>
</reference>
<organism evidence="9 10">
    <name type="scientific">Tetracentron sinense</name>
    <name type="common">Spur-leaf</name>
    <dbReference type="NCBI Taxonomy" id="13715"/>
    <lineage>
        <taxon>Eukaryota</taxon>
        <taxon>Viridiplantae</taxon>
        <taxon>Streptophyta</taxon>
        <taxon>Embryophyta</taxon>
        <taxon>Tracheophyta</taxon>
        <taxon>Spermatophyta</taxon>
        <taxon>Magnoliopsida</taxon>
        <taxon>Trochodendrales</taxon>
        <taxon>Trochodendraceae</taxon>
        <taxon>Tetracentron</taxon>
    </lineage>
</organism>
<feature type="domain" description="Very-long-chain aldehyde decarbonylase CER1-like C-terminal" evidence="8">
    <location>
        <begin position="360"/>
        <end position="526"/>
    </location>
</feature>
<dbReference type="InterPro" id="IPR050307">
    <property type="entry name" value="Sterol_Desaturase_Related"/>
</dbReference>
<comment type="subcellular location">
    <subcellularLocation>
        <location evidence="1">Membrane</location>
        <topology evidence="1">Multi-pass membrane protein</topology>
    </subcellularLocation>
</comment>
<evidence type="ECO:0000256" key="6">
    <source>
        <dbReference type="SAM" id="Phobius"/>
    </source>
</evidence>
<dbReference type="GO" id="GO:0016020">
    <property type="term" value="C:membrane"/>
    <property type="evidence" value="ECO:0007669"/>
    <property type="project" value="UniProtKB-SubCell"/>
</dbReference>
<evidence type="ECO:0000256" key="2">
    <source>
        <dbReference type="ARBA" id="ARBA00009324"/>
    </source>
</evidence>
<sequence>MTCRDDQIILSGIIFYFANTLHPGASHLPMWRVDGVVILILLHIGPVEFVYYWLHRALHHHFLYSRYHSHHHSSIVTEPISSVIHPFAEHILYFILFATPLLITVFNGTVSVIAVFGYISYIDFMNNMGHCNFEFIPKRLFDIFPPLKYLIYTPSFHSLHHTQFRTNYSLFMPLYDYMYGTMDNSTDTVYETSLDGRKVTPHVVHLTHPTTLQSIYHLRLGFASYASGPYTSKWYLWMLWPVTFVSMLLTWIFGSTFTVERNVFNELKIQNWAIPRYSFHYFLSSQRWEINSLIEKAILEAEERGIKVLSLGLLNQEEELNGNGELYLQKHPNLKIRIVDGSTLAVAVVLNSIPNGTKQVLIRGKLSKIVYATAQALCQRGVQVAVMCKNDFEKLKLRLPTELCNYLVLSSSYTYTLKVWLVENGVLTDEEQWQAPEGTHFIPLSQFPLKRVRRDCIYYNTPAMAIPKSLENVHSCENWLPRRVMSAWRVAGIVHALEGWTAHECGDTMLDIEKVWCASLHHGFLPVAHI</sequence>
<evidence type="ECO:0000313" key="9">
    <source>
        <dbReference type="EMBL" id="KAF8413044.1"/>
    </source>
</evidence>
<dbReference type="GO" id="GO:0005506">
    <property type="term" value="F:iron ion binding"/>
    <property type="evidence" value="ECO:0007669"/>
    <property type="project" value="InterPro"/>
</dbReference>
<feature type="transmembrane region" description="Helical" evidence="6">
    <location>
        <begin position="36"/>
        <end position="54"/>
    </location>
</feature>
<evidence type="ECO:0000256" key="1">
    <source>
        <dbReference type="ARBA" id="ARBA00004141"/>
    </source>
</evidence>
<evidence type="ECO:0000256" key="4">
    <source>
        <dbReference type="ARBA" id="ARBA00022989"/>
    </source>
</evidence>
<feature type="domain" description="Fatty acid hydroxylase" evidence="7">
    <location>
        <begin position="41"/>
        <end position="181"/>
    </location>
</feature>
<dbReference type="Pfam" id="PF04116">
    <property type="entry name" value="FA_hydroxylase"/>
    <property type="match status" value="1"/>
</dbReference>
<dbReference type="OMA" id="KMAPEGA"/>
<dbReference type="InterPro" id="IPR021940">
    <property type="entry name" value="CER1-like_C"/>
</dbReference>
<keyword evidence="10" id="KW-1185">Reference proteome</keyword>
<proteinExistence type="inferred from homology"/>
<gene>
    <name evidence="9" type="ORF">HHK36_001018</name>
</gene>
<dbReference type="OrthoDB" id="408954at2759"/>